<protein>
    <submittedName>
        <fullName evidence="1">Uncharacterized protein</fullName>
    </submittedName>
</protein>
<accession>A0A0F8Z9B7</accession>
<dbReference type="AlphaFoldDB" id="A0A0F8Z9B7"/>
<sequence length="80" mass="9180">MPTIITVEGQEHDLEAMTRDELLKLKSQIDGSKMRIDSQLSDAKAKVHTTGQYADPDWYRRAQHAAKRMGRQRPRTRSAT</sequence>
<evidence type="ECO:0000313" key="1">
    <source>
        <dbReference type="EMBL" id="KKK82570.1"/>
    </source>
</evidence>
<name>A0A0F8Z9B7_9ZZZZ</name>
<comment type="caution">
    <text evidence="1">The sequence shown here is derived from an EMBL/GenBank/DDBJ whole genome shotgun (WGS) entry which is preliminary data.</text>
</comment>
<dbReference type="EMBL" id="LAZR01052610">
    <property type="protein sequence ID" value="KKK82570.1"/>
    <property type="molecule type" value="Genomic_DNA"/>
</dbReference>
<organism evidence="1">
    <name type="scientific">marine sediment metagenome</name>
    <dbReference type="NCBI Taxonomy" id="412755"/>
    <lineage>
        <taxon>unclassified sequences</taxon>
        <taxon>metagenomes</taxon>
        <taxon>ecological metagenomes</taxon>
    </lineage>
</organism>
<gene>
    <name evidence="1" type="ORF">LCGC14_2802100</name>
</gene>
<proteinExistence type="predicted"/>
<reference evidence="1" key="1">
    <citation type="journal article" date="2015" name="Nature">
        <title>Complex archaea that bridge the gap between prokaryotes and eukaryotes.</title>
        <authorList>
            <person name="Spang A."/>
            <person name="Saw J.H."/>
            <person name="Jorgensen S.L."/>
            <person name="Zaremba-Niedzwiedzka K."/>
            <person name="Martijn J."/>
            <person name="Lind A.E."/>
            <person name="van Eijk R."/>
            <person name="Schleper C."/>
            <person name="Guy L."/>
            <person name="Ettema T.J."/>
        </authorList>
    </citation>
    <scope>NUCLEOTIDE SEQUENCE</scope>
</reference>